<dbReference type="PANTHER" id="PTHR43135:SF3">
    <property type="entry name" value="ALPHA-D-RIBOSE 1-METHYLPHOSPHONATE 5-TRIPHOSPHATE DIPHOSPHATASE"/>
    <property type="match status" value="1"/>
</dbReference>
<comment type="caution">
    <text evidence="2">The sequence shown here is derived from an EMBL/GenBank/DDBJ whole genome shotgun (WGS) entry which is preliminary data.</text>
</comment>
<dbReference type="Proteomes" id="UP000776276">
    <property type="component" value="Unassembled WGS sequence"/>
</dbReference>
<dbReference type="InterPro" id="IPR051781">
    <property type="entry name" value="Metallo-dep_Hydrolase"/>
</dbReference>
<evidence type="ECO:0000313" key="3">
    <source>
        <dbReference type="Proteomes" id="UP000776276"/>
    </source>
</evidence>
<gene>
    <name evidence="2" type="ORF">KOF26_12005</name>
</gene>
<proteinExistence type="predicted"/>
<organism evidence="2 3">
    <name type="scientific">Sphingomonas quercus</name>
    <dbReference type="NCBI Taxonomy" id="2842451"/>
    <lineage>
        <taxon>Bacteria</taxon>
        <taxon>Pseudomonadati</taxon>
        <taxon>Pseudomonadota</taxon>
        <taxon>Alphaproteobacteria</taxon>
        <taxon>Sphingomonadales</taxon>
        <taxon>Sphingomonadaceae</taxon>
        <taxon>Sphingomonas</taxon>
    </lineage>
</organism>
<dbReference type="InterPro" id="IPR006680">
    <property type="entry name" value="Amidohydro-rel"/>
</dbReference>
<dbReference type="PANTHER" id="PTHR43135">
    <property type="entry name" value="ALPHA-D-RIBOSE 1-METHYLPHOSPHONATE 5-TRIPHOSPHATE DIPHOSPHATASE"/>
    <property type="match status" value="1"/>
</dbReference>
<evidence type="ECO:0000259" key="1">
    <source>
        <dbReference type="Pfam" id="PF01979"/>
    </source>
</evidence>
<accession>A0ABS6BJX8</accession>
<protein>
    <submittedName>
        <fullName evidence="2">Amidohydrolase family protein</fullName>
    </submittedName>
</protein>
<sequence>MIEHKEKDRMAHHRNTWRVRTRALACAALIGAGLLGACSKEAPGGAAAAGDTLLLSNFTLIDGTGAAAKPGQAMLVEDGRIKWVGPVAEAPHPDGVQPVDLAGKFVMPGLIDLHVHLGTVQDLTQKADFFTADSVRKDLRTYASYGVTTVQSMGTDGDAIFGVRDAERAGRPDMARVYTAGQGIVFKGGYGGVPGINHPVATPAEAKAEVDAQVAKNVDFIKLWVDDELHSMPKMPAEISKAVIDEAHAKGKRALAHVFYLDDAKRLVEQGIDGFVHSVRDKPIDDALIAAMKAKGTWQVAPTLSREAAVHAFGAPNPITKDPFFRQSVSPASVTGLESPEREKTVSSNPNWKFLPEFDERAKANFATEVKAGIPYGFGTDAGPPGRVPGYSEHWELWEMVKAGLTPLQAITAATGNAAKWLNADTGTLQPGKWADLVVLNADPLADIHNSKTIDTVYIAGNKVPSVKP</sequence>
<keyword evidence="3" id="KW-1185">Reference proteome</keyword>
<feature type="domain" description="Amidohydrolase-related" evidence="1">
    <location>
        <begin position="105"/>
        <end position="464"/>
    </location>
</feature>
<dbReference type="Pfam" id="PF01979">
    <property type="entry name" value="Amidohydro_1"/>
    <property type="match status" value="1"/>
</dbReference>
<evidence type="ECO:0000313" key="2">
    <source>
        <dbReference type="EMBL" id="MBU3078593.1"/>
    </source>
</evidence>
<dbReference type="InterPro" id="IPR057744">
    <property type="entry name" value="OTAase-like"/>
</dbReference>
<dbReference type="CDD" id="cd01299">
    <property type="entry name" value="Met_dep_hydrolase_A"/>
    <property type="match status" value="1"/>
</dbReference>
<name>A0ABS6BJX8_9SPHN</name>
<dbReference type="RefSeq" id="WP_216325090.1">
    <property type="nucleotide sequence ID" value="NZ_JAHKRT010000006.1"/>
</dbReference>
<dbReference type="EMBL" id="JAHKRT010000006">
    <property type="protein sequence ID" value="MBU3078593.1"/>
    <property type="molecule type" value="Genomic_DNA"/>
</dbReference>
<reference evidence="2 3" key="1">
    <citation type="submission" date="2021-06" db="EMBL/GenBank/DDBJ databases">
        <title>Sphingomonas sp. XMGL2, whole genome shotgun sequencing project.</title>
        <authorList>
            <person name="Zhao G."/>
            <person name="Shen L."/>
        </authorList>
    </citation>
    <scope>NUCLEOTIDE SEQUENCE [LARGE SCALE GENOMIC DNA]</scope>
    <source>
        <strain evidence="2 3">XMGL2</strain>
    </source>
</reference>